<evidence type="ECO:0000313" key="3">
    <source>
        <dbReference type="Proteomes" id="UP001144280"/>
    </source>
</evidence>
<dbReference type="Pfam" id="PF21983">
    <property type="entry name" value="NikA-like"/>
    <property type="match status" value="1"/>
</dbReference>
<keyword evidence="3" id="KW-1185">Reference proteome</keyword>
<keyword evidence="1" id="KW-0175">Coiled coil</keyword>
<evidence type="ECO:0000256" key="1">
    <source>
        <dbReference type="SAM" id="Coils"/>
    </source>
</evidence>
<protein>
    <recommendedName>
        <fullName evidence="4">Antitoxin</fullName>
    </recommendedName>
</protein>
<dbReference type="Proteomes" id="UP001144280">
    <property type="component" value="Unassembled WGS sequence"/>
</dbReference>
<gene>
    <name evidence="2" type="ORF">Pa4123_09560</name>
</gene>
<sequence>MSLVAERFDNGVRPSRVGAVMADAMTKRRVSVTLTEEAYEAAKRRAAKAGLSLSAWLAEAATKHARHQQAVENAEAAYEEAVRVNGPLSPEELRWVDEVFDATMDRRMPPPYPGTA</sequence>
<comment type="caution">
    <text evidence="2">The sequence shown here is derived from an EMBL/GenBank/DDBJ whole genome shotgun (WGS) entry which is preliminary data.</text>
</comment>
<accession>A0ABQ5QPK8</accession>
<proteinExistence type="predicted"/>
<reference evidence="2" key="1">
    <citation type="submission" date="2022-12" db="EMBL/GenBank/DDBJ databases">
        <title>New Phytohabitans aurantiacus sp. RD004123 nov., an actinomycete isolated from soil.</title>
        <authorList>
            <person name="Triningsih D.W."/>
            <person name="Harunari E."/>
            <person name="Igarashi Y."/>
        </authorList>
    </citation>
    <scope>NUCLEOTIDE SEQUENCE</scope>
    <source>
        <strain evidence="2">RD004123</strain>
    </source>
</reference>
<evidence type="ECO:0008006" key="4">
    <source>
        <dbReference type="Google" id="ProtNLM"/>
    </source>
</evidence>
<feature type="coiled-coil region" evidence="1">
    <location>
        <begin position="57"/>
        <end position="84"/>
    </location>
</feature>
<dbReference type="RefSeq" id="WP_281892724.1">
    <property type="nucleotide sequence ID" value="NZ_BSDI01000004.1"/>
</dbReference>
<name>A0ABQ5QPK8_9ACTN</name>
<dbReference type="EMBL" id="BSDI01000004">
    <property type="protein sequence ID" value="GLH95684.1"/>
    <property type="molecule type" value="Genomic_DNA"/>
</dbReference>
<dbReference type="InterPro" id="IPR053842">
    <property type="entry name" value="NikA-like"/>
</dbReference>
<evidence type="ECO:0000313" key="2">
    <source>
        <dbReference type="EMBL" id="GLH95684.1"/>
    </source>
</evidence>
<organism evidence="2 3">
    <name type="scientific">Phytohabitans aurantiacus</name>
    <dbReference type="NCBI Taxonomy" id="3016789"/>
    <lineage>
        <taxon>Bacteria</taxon>
        <taxon>Bacillati</taxon>
        <taxon>Actinomycetota</taxon>
        <taxon>Actinomycetes</taxon>
        <taxon>Micromonosporales</taxon>
        <taxon>Micromonosporaceae</taxon>
    </lineage>
</organism>